<evidence type="ECO:0000313" key="4">
    <source>
        <dbReference type="EnsemblMetazoa" id="G29355.1:cds"/>
    </source>
</evidence>
<dbReference type="InterPro" id="IPR013548">
    <property type="entry name" value="Plexin_cytoplasmic_RasGAP_dom"/>
</dbReference>
<keyword evidence="2" id="KW-0472">Membrane</keyword>
<dbReference type="Pfam" id="PF08337">
    <property type="entry name" value="Plexin_cytopl"/>
    <property type="match status" value="1"/>
</dbReference>
<dbReference type="GO" id="GO:0005886">
    <property type="term" value="C:plasma membrane"/>
    <property type="evidence" value="ECO:0007669"/>
    <property type="project" value="TreeGrafter"/>
</dbReference>
<reference evidence="4" key="1">
    <citation type="submission" date="2022-08" db="UniProtKB">
        <authorList>
            <consortium name="EnsemblMetazoa"/>
        </authorList>
    </citation>
    <scope>IDENTIFICATION</scope>
    <source>
        <strain evidence="4">05x7-T-G4-1.051#20</strain>
    </source>
</reference>
<organism evidence="4 5">
    <name type="scientific">Magallana gigas</name>
    <name type="common">Pacific oyster</name>
    <name type="synonym">Crassostrea gigas</name>
    <dbReference type="NCBI Taxonomy" id="29159"/>
    <lineage>
        <taxon>Eukaryota</taxon>
        <taxon>Metazoa</taxon>
        <taxon>Spiralia</taxon>
        <taxon>Lophotrochozoa</taxon>
        <taxon>Mollusca</taxon>
        <taxon>Bivalvia</taxon>
        <taxon>Autobranchia</taxon>
        <taxon>Pteriomorphia</taxon>
        <taxon>Ostreida</taxon>
        <taxon>Ostreoidea</taxon>
        <taxon>Ostreidae</taxon>
        <taxon>Magallana</taxon>
    </lineage>
</organism>
<accession>A0A8W8LRI4</accession>
<dbReference type="PANTHER" id="PTHR22625">
    <property type="entry name" value="PLEXIN"/>
    <property type="match status" value="1"/>
</dbReference>
<dbReference type="InterPro" id="IPR008936">
    <property type="entry name" value="Rho_GTPase_activation_prot"/>
</dbReference>
<dbReference type="Gene3D" id="2.60.40.10">
    <property type="entry name" value="Immunoglobulins"/>
    <property type="match status" value="2"/>
</dbReference>
<dbReference type="GO" id="GO:0002116">
    <property type="term" value="C:semaphorin receptor complex"/>
    <property type="evidence" value="ECO:0007669"/>
    <property type="project" value="TreeGrafter"/>
</dbReference>
<evidence type="ECO:0000259" key="3">
    <source>
        <dbReference type="SMART" id="SM00429"/>
    </source>
</evidence>
<dbReference type="PANTHER" id="PTHR22625:SF44">
    <property type="entry name" value="PLEXIN-B"/>
    <property type="match status" value="1"/>
</dbReference>
<keyword evidence="5" id="KW-1185">Reference proteome</keyword>
<feature type="domain" description="IPT/TIG" evidence="3">
    <location>
        <begin position="139"/>
        <end position="248"/>
    </location>
</feature>
<dbReference type="InterPro" id="IPR002909">
    <property type="entry name" value="IPT_dom"/>
</dbReference>
<protein>
    <recommendedName>
        <fullName evidence="3">IPT/TIG domain-containing protein</fullName>
    </recommendedName>
</protein>
<dbReference type="Pfam" id="PF20170">
    <property type="entry name" value="Plexin_RBD"/>
    <property type="match status" value="1"/>
</dbReference>
<dbReference type="Gene3D" id="1.10.506.10">
    <property type="entry name" value="GTPase Activation - p120gap, domain 1"/>
    <property type="match status" value="3"/>
</dbReference>
<keyword evidence="2" id="KW-1133">Transmembrane helix</keyword>
<sequence length="820" mass="92844">MSNNDDQNTRTSHQRIIRQIRCITGSRSGKGIGPIKLLAVTLHQWSFAYKVPSISSINPSYAAKSGGRVMNLTGENLDIGNGPSVYINNGTCMIMSKNSESLYCAVPAGNTGSADVQVHIDGNAVEKKIPPNAFKYVDDPTISEIDPLKSIQSGGRKLTISGTGFNAVDNIYLFVIFNDGSYSYNETCTINNSSLIYCLSPAVRKKSAEYLDLPSTRSENASVPKEINVRTDLEERRRRRQPSTWEAQLGFYMDNVLSVQNLSASFPGVPSTLDYTTDPIIFDFEEADKTKTYSQGIVLAIKVVYGNLEKVVGYLKYKETGEVNLIDYLIPSLMGFAAVIVVIILLVCLRYRKQQKNAEREYKAIQLQLDNLESTVRNECKQAFAELQTDMTDLTTDLESSRKPYHDYDEYTFRILFPGMFDHIILQPPQRSGNMDRHPDVAISHFRQLLNNKHFLLMFVRTLEKQKTFTIRDRILNALLFDLIEKSIETKRTKIMLRRTESVVEKLLANWLSLCMYRYLREEAGSSLYTLYQAIKVQVDKGPVDCITCEARYSLSEDRLLRTEKQLEYSVLTLLVEFKEKPITKCRVLDCDTITQAKEKMIDALCRNIPYTQRPRAADLDLEWTKEGKILCDEDNSTPKIDGWKKFNTLKYYKVEDGAEMTLLEHQNCRTLPRSPNGSLHSAGFAFTVNREAQPITRTESEVGCKYWHLVKQDDLNTGIKISSEVFLTRLLATKDSPSNKLLFAKDIPQYKSLVEKYFQDIKSMPAVSDQDLSAYLNEVSRINEGLEEDQTSSAQQLPAKLGHVITSMEGPSASGPSYV</sequence>
<name>A0A8W8LRI4_MAGGI</name>
<dbReference type="EnsemblMetazoa" id="G29355.1">
    <property type="protein sequence ID" value="G29355.1:cds"/>
    <property type="gene ID" value="G29355"/>
</dbReference>
<evidence type="ECO:0000256" key="2">
    <source>
        <dbReference type="SAM" id="Phobius"/>
    </source>
</evidence>
<dbReference type="SUPFAM" id="SSF48350">
    <property type="entry name" value="GTPase activation domain, GAP"/>
    <property type="match status" value="1"/>
</dbReference>
<feature type="coiled-coil region" evidence="1">
    <location>
        <begin position="348"/>
        <end position="382"/>
    </location>
</feature>
<dbReference type="Proteomes" id="UP000005408">
    <property type="component" value="Unassembled WGS sequence"/>
</dbReference>
<feature type="domain" description="IPT/TIG" evidence="3">
    <location>
        <begin position="51"/>
        <end position="137"/>
    </location>
</feature>
<dbReference type="InterPro" id="IPR014756">
    <property type="entry name" value="Ig_E-set"/>
</dbReference>
<keyword evidence="2" id="KW-0812">Transmembrane</keyword>
<proteinExistence type="predicted"/>
<dbReference type="InterPro" id="IPR031148">
    <property type="entry name" value="Plexin"/>
</dbReference>
<dbReference type="GO" id="GO:0030334">
    <property type="term" value="P:regulation of cell migration"/>
    <property type="evidence" value="ECO:0007669"/>
    <property type="project" value="TreeGrafter"/>
</dbReference>
<dbReference type="AlphaFoldDB" id="A0A8W8LRI4"/>
<evidence type="ECO:0000313" key="5">
    <source>
        <dbReference type="Proteomes" id="UP000005408"/>
    </source>
</evidence>
<dbReference type="SMART" id="SM00429">
    <property type="entry name" value="IPT"/>
    <property type="match status" value="2"/>
</dbReference>
<evidence type="ECO:0000256" key="1">
    <source>
        <dbReference type="SAM" id="Coils"/>
    </source>
</evidence>
<dbReference type="InterPro" id="IPR013783">
    <property type="entry name" value="Ig-like_fold"/>
</dbReference>
<dbReference type="InterPro" id="IPR046800">
    <property type="entry name" value="Plexin_RBD"/>
</dbReference>
<dbReference type="SUPFAM" id="SSF81296">
    <property type="entry name" value="E set domains"/>
    <property type="match status" value="2"/>
</dbReference>
<dbReference type="Pfam" id="PF01833">
    <property type="entry name" value="TIG"/>
    <property type="match status" value="2"/>
</dbReference>
<keyword evidence="1" id="KW-0175">Coiled coil</keyword>
<feature type="transmembrane region" description="Helical" evidence="2">
    <location>
        <begin position="328"/>
        <end position="349"/>
    </location>
</feature>
<dbReference type="GO" id="GO:0017154">
    <property type="term" value="F:semaphorin receptor activity"/>
    <property type="evidence" value="ECO:0007669"/>
    <property type="project" value="InterPro"/>
</dbReference>